<gene>
    <name evidence="6" type="ORF">L207DRAFT_639901</name>
</gene>
<dbReference type="InterPro" id="IPR053007">
    <property type="entry name" value="CYP450_monoxygenase_sec-met"/>
</dbReference>
<dbReference type="GO" id="GO:0016705">
    <property type="term" value="F:oxidoreductase activity, acting on paired donors, with incorporation or reduction of molecular oxygen"/>
    <property type="evidence" value="ECO:0007669"/>
    <property type="project" value="InterPro"/>
</dbReference>
<dbReference type="OrthoDB" id="1470350at2759"/>
<organism evidence="6 7">
    <name type="scientific">Hyaloscypha variabilis (strain UAMH 11265 / GT02V1 / F)</name>
    <name type="common">Meliniomyces variabilis</name>
    <dbReference type="NCBI Taxonomy" id="1149755"/>
    <lineage>
        <taxon>Eukaryota</taxon>
        <taxon>Fungi</taxon>
        <taxon>Dikarya</taxon>
        <taxon>Ascomycota</taxon>
        <taxon>Pezizomycotina</taxon>
        <taxon>Leotiomycetes</taxon>
        <taxon>Helotiales</taxon>
        <taxon>Hyaloscyphaceae</taxon>
        <taxon>Hyaloscypha</taxon>
        <taxon>Hyaloscypha variabilis</taxon>
    </lineage>
</organism>
<dbReference type="PANTHER" id="PTHR47582:SF1">
    <property type="entry name" value="P450, PUTATIVE (EUROFUNG)-RELATED"/>
    <property type="match status" value="1"/>
</dbReference>
<name>A0A2J6R270_HYAVF</name>
<dbReference type="PRINTS" id="PR00465">
    <property type="entry name" value="EP450IV"/>
</dbReference>
<dbReference type="AlphaFoldDB" id="A0A2J6R270"/>
<evidence type="ECO:0000256" key="2">
    <source>
        <dbReference type="ARBA" id="ARBA00010617"/>
    </source>
</evidence>
<dbReference type="GO" id="GO:0020037">
    <property type="term" value="F:heme binding"/>
    <property type="evidence" value="ECO:0007669"/>
    <property type="project" value="InterPro"/>
</dbReference>
<dbReference type="STRING" id="1149755.A0A2J6R270"/>
<dbReference type="InterPro" id="IPR001128">
    <property type="entry name" value="Cyt_P450"/>
</dbReference>
<proteinExistence type="inferred from homology"/>
<comment type="similarity">
    <text evidence="2">Belongs to the cytochrome P450 family.</text>
</comment>
<dbReference type="InterPro" id="IPR036396">
    <property type="entry name" value="Cyt_P450_sf"/>
</dbReference>
<dbReference type="SUPFAM" id="SSF48264">
    <property type="entry name" value="Cytochrome P450"/>
    <property type="match status" value="1"/>
</dbReference>
<reference evidence="6 7" key="1">
    <citation type="submission" date="2016-04" db="EMBL/GenBank/DDBJ databases">
        <title>A degradative enzymes factory behind the ericoid mycorrhizal symbiosis.</title>
        <authorList>
            <consortium name="DOE Joint Genome Institute"/>
            <person name="Martino E."/>
            <person name="Morin E."/>
            <person name="Grelet G."/>
            <person name="Kuo A."/>
            <person name="Kohler A."/>
            <person name="Daghino S."/>
            <person name="Barry K."/>
            <person name="Choi C."/>
            <person name="Cichocki N."/>
            <person name="Clum A."/>
            <person name="Copeland A."/>
            <person name="Hainaut M."/>
            <person name="Haridas S."/>
            <person name="Labutti K."/>
            <person name="Lindquist E."/>
            <person name="Lipzen A."/>
            <person name="Khouja H.-R."/>
            <person name="Murat C."/>
            <person name="Ohm R."/>
            <person name="Olson A."/>
            <person name="Spatafora J."/>
            <person name="Veneault-Fourrey C."/>
            <person name="Henrissat B."/>
            <person name="Grigoriev I."/>
            <person name="Martin F."/>
            <person name="Perotto S."/>
        </authorList>
    </citation>
    <scope>NUCLEOTIDE SEQUENCE [LARGE SCALE GENOMIC DNA]</scope>
    <source>
        <strain evidence="6 7">F</strain>
    </source>
</reference>
<dbReference type="GO" id="GO:0004497">
    <property type="term" value="F:monooxygenase activity"/>
    <property type="evidence" value="ECO:0007669"/>
    <property type="project" value="InterPro"/>
</dbReference>
<dbReference type="GO" id="GO:0005506">
    <property type="term" value="F:iron ion binding"/>
    <property type="evidence" value="ECO:0007669"/>
    <property type="project" value="InterPro"/>
</dbReference>
<dbReference type="CDD" id="cd11040">
    <property type="entry name" value="CYP7_CYP8-like"/>
    <property type="match status" value="1"/>
</dbReference>
<evidence type="ECO:0000313" key="6">
    <source>
        <dbReference type="EMBL" id="PMD32605.1"/>
    </source>
</evidence>
<keyword evidence="5" id="KW-0349">Heme</keyword>
<evidence type="ECO:0000256" key="5">
    <source>
        <dbReference type="PIRSR" id="PIRSR602403-1"/>
    </source>
</evidence>
<keyword evidence="7" id="KW-1185">Reference proteome</keyword>
<keyword evidence="3 5" id="KW-0479">Metal-binding</keyword>
<dbReference type="PANTHER" id="PTHR47582">
    <property type="entry name" value="P450, PUTATIVE (EUROFUNG)-RELATED"/>
    <property type="match status" value="1"/>
</dbReference>
<evidence type="ECO:0000256" key="3">
    <source>
        <dbReference type="ARBA" id="ARBA00022723"/>
    </source>
</evidence>
<dbReference type="InterPro" id="IPR002403">
    <property type="entry name" value="Cyt_P450_E_grp-IV"/>
</dbReference>
<comment type="cofactor">
    <cofactor evidence="1 5">
        <name>heme</name>
        <dbReference type="ChEBI" id="CHEBI:30413"/>
    </cofactor>
</comment>
<dbReference type="EMBL" id="KZ613958">
    <property type="protein sequence ID" value="PMD32605.1"/>
    <property type="molecule type" value="Genomic_DNA"/>
</dbReference>
<sequence>MLTAIVYATIALITVCYLSDWLFCLWDSPRTPPRARSRVPLVGHLIGLMRARTSYYTEVSAQQHSDVYTIGIFNFKIYVINSRQLIPLVQRLSKTLSFTPFQQFATRVYIDCSSHTVDLHGNPDFTRDLDKVTRAALAPGPHLDYQNSRTVKSLNESLDKLLLGSSANDPVRIQLYQWSRDAVTLAATNGVFGSSNPFLDKKIEGAFWTWNEGLTTMVVGLGLFAREALGARQLLVNSFKTYLNNDYQDAAEVIKERIRILSKYGAPLDDIARMQATFNIALLSNTAPSAFWTLFNVFSRPELLQELRAELEECAVSQNSDNSGYELDIVAVKMKCPRLLSVFEETQRTLTIHANIRKVLEDTTLGNYHLQKGSYVQIPNAPIHNDGELWGPNPTEFNPRRFTKNDGTALSSSLPSNSFLAWGVAPHLCPARQFASTEVLAMVALLFLRVEMEPVGGIWKRPEPKIGDLVTVLPPKTDVEVEVRQRVGWDGNWVLKIGKSTSKVPLTSG</sequence>
<keyword evidence="4 5" id="KW-0408">Iron</keyword>
<dbReference type="Gene3D" id="1.10.630.10">
    <property type="entry name" value="Cytochrome P450"/>
    <property type="match status" value="1"/>
</dbReference>
<evidence type="ECO:0000313" key="7">
    <source>
        <dbReference type="Proteomes" id="UP000235786"/>
    </source>
</evidence>
<accession>A0A2J6R270</accession>
<dbReference type="Pfam" id="PF00067">
    <property type="entry name" value="p450"/>
    <property type="match status" value="1"/>
</dbReference>
<protein>
    <submittedName>
        <fullName evidence="6">Cytochrome P450</fullName>
    </submittedName>
</protein>
<evidence type="ECO:0000256" key="4">
    <source>
        <dbReference type="ARBA" id="ARBA00023004"/>
    </source>
</evidence>
<evidence type="ECO:0000256" key="1">
    <source>
        <dbReference type="ARBA" id="ARBA00001971"/>
    </source>
</evidence>
<feature type="binding site" description="axial binding residue" evidence="5">
    <location>
        <position position="429"/>
    </location>
    <ligand>
        <name>heme</name>
        <dbReference type="ChEBI" id="CHEBI:30413"/>
    </ligand>
    <ligandPart>
        <name>Fe</name>
        <dbReference type="ChEBI" id="CHEBI:18248"/>
    </ligandPart>
</feature>
<dbReference type="Proteomes" id="UP000235786">
    <property type="component" value="Unassembled WGS sequence"/>
</dbReference>